<evidence type="ECO:0000259" key="3">
    <source>
        <dbReference type="Pfam" id="PF00905"/>
    </source>
</evidence>
<feature type="transmembrane region" description="Helical" evidence="2">
    <location>
        <begin position="318"/>
        <end position="340"/>
    </location>
</feature>
<feature type="domain" description="Penicillin-binding protein transpeptidase" evidence="3">
    <location>
        <begin position="383"/>
        <end position="584"/>
    </location>
</feature>
<dbReference type="Proteomes" id="UP001057877">
    <property type="component" value="Chromosome"/>
</dbReference>
<comment type="similarity">
    <text evidence="1">Belongs to the peptidase M56 family.</text>
</comment>
<dbReference type="InterPro" id="IPR008756">
    <property type="entry name" value="Peptidase_M56"/>
</dbReference>
<organism evidence="5 6">
    <name type="scientific">Paenibacillus spongiae</name>
    <dbReference type="NCBI Taxonomy" id="2909671"/>
    <lineage>
        <taxon>Bacteria</taxon>
        <taxon>Bacillati</taxon>
        <taxon>Bacillota</taxon>
        <taxon>Bacilli</taxon>
        <taxon>Bacillales</taxon>
        <taxon>Paenibacillaceae</taxon>
        <taxon>Paenibacillus</taxon>
    </lineage>
</organism>
<sequence length="590" mass="67849">MFFSMFVISFIVSSFSAVGIMLIKAIFRKQLTVKWHYNLWFLLMVALTLPFVPSRFFYFGTAFTGFDVSGYSGTGVSVTGSWTQEPGNANWLQDFTISVNDSTPPFLQIITIIVWLAGVFAFAIVTVLSWLKIKDMKNSSRYFFNKEILDLLERCKQHLHIHKDLIVLESPLVKSPMVFGLFKTYLVFPVQFSEWLSRDEIKYIFLHELNHLKNKDNITNYWIVMFQLLYWFNPLVWIAFRKMRLDREIACDIAVLQSLGHDCHAEYGNTIINFADRVSRPMNLALASQLVSPKSQIKQRIKTIASFRAESKRLRIKSIAVFLLAGLLVSIQIPFVSAMAGEDQRYSFTGERTSYENLSAYFSGYEGSFVLYDMQADQYRIYNEQNSTWRVSPDSTYKIYSALIGLESNAIEATNSEIEWSGEKYPYDAWNKEHNLYTAMKYSVDWYFQKMESRIDRKHLQQFVKQIDYGNADISGGPAPYWLESSLKISPVEQVLLLKAFYTNHFGFQEKHIQTVKDAIKLEEKDGALLSGKTGTGAVNNKNTNGWFIGYVEENGNTFIFATNIKSEDHANGSTAAELTLKILRDKGIY</sequence>
<feature type="transmembrane region" description="Helical" evidence="2">
    <location>
        <begin position="106"/>
        <end position="131"/>
    </location>
</feature>
<dbReference type="EMBL" id="CP091430">
    <property type="protein sequence ID" value="UVI32961.1"/>
    <property type="molecule type" value="Genomic_DNA"/>
</dbReference>
<accession>A0ABY5SG57</accession>
<keyword evidence="2" id="KW-1133">Transmembrane helix</keyword>
<dbReference type="SUPFAM" id="SSF56601">
    <property type="entry name" value="beta-lactamase/transpeptidase-like"/>
    <property type="match status" value="1"/>
</dbReference>
<dbReference type="CDD" id="cd07341">
    <property type="entry name" value="M56_BlaR1_MecR1_like"/>
    <property type="match status" value="1"/>
</dbReference>
<keyword evidence="2" id="KW-0812">Transmembrane</keyword>
<evidence type="ECO:0000256" key="2">
    <source>
        <dbReference type="SAM" id="Phobius"/>
    </source>
</evidence>
<dbReference type="Gene3D" id="3.40.710.10">
    <property type="entry name" value="DD-peptidase/beta-lactamase superfamily"/>
    <property type="match status" value="1"/>
</dbReference>
<feature type="domain" description="Peptidase M56" evidence="4">
    <location>
        <begin position="11"/>
        <end position="304"/>
    </location>
</feature>
<reference evidence="5" key="1">
    <citation type="submission" date="2022-01" db="EMBL/GenBank/DDBJ databases">
        <title>Paenibacillus spongiae sp. nov., isolated from marine sponge.</title>
        <authorList>
            <person name="Li Z."/>
            <person name="Zhang M."/>
        </authorList>
    </citation>
    <scope>NUCLEOTIDE SEQUENCE</scope>
    <source>
        <strain evidence="5">PHS-Z3</strain>
    </source>
</reference>
<dbReference type="RefSeq" id="WP_258389012.1">
    <property type="nucleotide sequence ID" value="NZ_CP091430.1"/>
</dbReference>
<dbReference type="PANTHER" id="PTHR34978">
    <property type="entry name" value="POSSIBLE SENSOR-TRANSDUCER PROTEIN BLAR"/>
    <property type="match status" value="1"/>
</dbReference>
<gene>
    <name evidence="5" type="ORF">L1F29_14475</name>
</gene>
<proteinExistence type="inferred from homology"/>
<evidence type="ECO:0000313" key="5">
    <source>
        <dbReference type="EMBL" id="UVI32961.1"/>
    </source>
</evidence>
<dbReference type="Pfam" id="PF05569">
    <property type="entry name" value="Peptidase_M56"/>
    <property type="match status" value="1"/>
</dbReference>
<evidence type="ECO:0000313" key="6">
    <source>
        <dbReference type="Proteomes" id="UP001057877"/>
    </source>
</evidence>
<dbReference type="NCBIfam" id="NF000326">
    <property type="entry name" value="blaR1_generic"/>
    <property type="match status" value="1"/>
</dbReference>
<keyword evidence="2" id="KW-0472">Membrane</keyword>
<name>A0ABY5SG57_9BACL</name>
<dbReference type="InterPro" id="IPR001460">
    <property type="entry name" value="PCN-bd_Tpept"/>
</dbReference>
<feature type="transmembrane region" description="Helical" evidence="2">
    <location>
        <begin position="221"/>
        <end position="240"/>
    </location>
</feature>
<protein>
    <submittedName>
        <fullName evidence="5">BlaR1 family beta-lactam sensor/signal transducer</fullName>
    </submittedName>
</protein>
<dbReference type="PANTHER" id="PTHR34978:SF3">
    <property type="entry name" value="SLR0241 PROTEIN"/>
    <property type="match status" value="1"/>
</dbReference>
<dbReference type="InterPro" id="IPR052173">
    <property type="entry name" value="Beta-lactam_resp_regulator"/>
</dbReference>
<evidence type="ECO:0000256" key="1">
    <source>
        <dbReference type="ARBA" id="ARBA00011075"/>
    </source>
</evidence>
<feature type="transmembrane region" description="Helical" evidence="2">
    <location>
        <begin position="39"/>
        <end position="58"/>
    </location>
</feature>
<feature type="transmembrane region" description="Helical" evidence="2">
    <location>
        <begin position="6"/>
        <end position="27"/>
    </location>
</feature>
<evidence type="ECO:0000259" key="4">
    <source>
        <dbReference type="Pfam" id="PF05569"/>
    </source>
</evidence>
<dbReference type="Pfam" id="PF00905">
    <property type="entry name" value="Transpeptidase"/>
    <property type="match status" value="1"/>
</dbReference>
<keyword evidence="6" id="KW-1185">Reference proteome</keyword>
<feature type="transmembrane region" description="Helical" evidence="2">
    <location>
        <begin position="166"/>
        <end position="188"/>
    </location>
</feature>
<dbReference type="InterPro" id="IPR012338">
    <property type="entry name" value="Beta-lactam/transpept-like"/>
</dbReference>